<accession>A0A4W5PXP5</accession>
<feature type="domain" description="Immunoglobulin V-set" evidence="4">
    <location>
        <begin position="33"/>
        <end position="111"/>
    </location>
</feature>
<dbReference type="STRING" id="62062.ENSHHUP00000066335"/>
<evidence type="ECO:0000313" key="5">
    <source>
        <dbReference type="Ensembl" id="ENSHHUP00000066335.1"/>
    </source>
</evidence>
<dbReference type="Proteomes" id="UP000314982">
    <property type="component" value="Unassembled WGS sequence"/>
</dbReference>
<dbReference type="AlphaFoldDB" id="A0A4W5PXP5"/>
<keyword evidence="2" id="KW-1064">Adaptive immunity</keyword>
<reference evidence="5" key="2">
    <citation type="submission" date="2025-08" db="UniProtKB">
        <authorList>
            <consortium name="Ensembl"/>
        </authorList>
    </citation>
    <scope>IDENTIFICATION</scope>
</reference>
<dbReference type="SMART" id="SM00406">
    <property type="entry name" value="IGv"/>
    <property type="match status" value="1"/>
</dbReference>
<keyword evidence="6" id="KW-1185">Reference proteome</keyword>
<proteinExistence type="predicted"/>
<reference evidence="6" key="1">
    <citation type="submission" date="2018-06" db="EMBL/GenBank/DDBJ databases">
        <title>Genome assembly of Danube salmon.</title>
        <authorList>
            <person name="Macqueen D.J."/>
            <person name="Gundappa M.K."/>
        </authorList>
    </citation>
    <scope>NUCLEOTIDE SEQUENCE [LARGE SCALE GENOMIC DNA]</scope>
</reference>
<evidence type="ECO:0000313" key="6">
    <source>
        <dbReference type="Proteomes" id="UP000314982"/>
    </source>
</evidence>
<organism evidence="5 6">
    <name type="scientific">Hucho hucho</name>
    <name type="common">huchen</name>
    <dbReference type="NCBI Taxonomy" id="62062"/>
    <lineage>
        <taxon>Eukaryota</taxon>
        <taxon>Metazoa</taxon>
        <taxon>Chordata</taxon>
        <taxon>Craniata</taxon>
        <taxon>Vertebrata</taxon>
        <taxon>Euteleostomi</taxon>
        <taxon>Actinopterygii</taxon>
        <taxon>Neopterygii</taxon>
        <taxon>Teleostei</taxon>
        <taxon>Protacanthopterygii</taxon>
        <taxon>Salmoniformes</taxon>
        <taxon>Salmonidae</taxon>
        <taxon>Salmoninae</taxon>
        <taxon>Hucho</taxon>
    </lineage>
</organism>
<dbReference type="PANTHER" id="PTHR23266">
    <property type="entry name" value="IMMUNOGLOBULIN HEAVY CHAIN"/>
    <property type="match status" value="1"/>
</dbReference>
<keyword evidence="1" id="KW-0391">Immunity</keyword>
<dbReference type="Gene3D" id="2.60.40.10">
    <property type="entry name" value="Immunoglobulins"/>
    <property type="match status" value="1"/>
</dbReference>
<evidence type="ECO:0000259" key="4">
    <source>
        <dbReference type="SMART" id="SM00406"/>
    </source>
</evidence>
<evidence type="ECO:0000256" key="2">
    <source>
        <dbReference type="ARBA" id="ARBA00023130"/>
    </source>
</evidence>
<dbReference type="Ensembl" id="ENSHHUT00000068573.1">
    <property type="protein sequence ID" value="ENSHHUP00000066335.1"/>
    <property type="gene ID" value="ENSHHUG00000039108.1"/>
</dbReference>
<dbReference type="GO" id="GO:0002250">
    <property type="term" value="P:adaptive immune response"/>
    <property type="evidence" value="ECO:0007669"/>
    <property type="project" value="UniProtKB-KW"/>
</dbReference>
<evidence type="ECO:0000256" key="1">
    <source>
        <dbReference type="ARBA" id="ARBA00022859"/>
    </source>
</evidence>
<dbReference type="InterPro" id="IPR036179">
    <property type="entry name" value="Ig-like_dom_sf"/>
</dbReference>
<keyword evidence="3" id="KW-1280">Immunoglobulin</keyword>
<evidence type="ECO:0000256" key="3">
    <source>
        <dbReference type="ARBA" id="ARBA00043265"/>
    </source>
</evidence>
<protein>
    <submittedName>
        <fullName evidence="5">Immunoglobulin heavy variable 9-1</fullName>
    </submittedName>
</protein>
<dbReference type="InterPro" id="IPR050199">
    <property type="entry name" value="IgHV"/>
</dbReference>
<sequence>MVWAGINYGQQIQLHFVVLTQVEQSVPGSPGGSLKLTCACSGFTLSSTNMYWICQAPGKELEWIIYYHSDTYKWNAPVVQERFTALKDRTNFYLHMSQLKPKDSAVYYYTRMV</sequence>
<dbReference type="InterPro" id="IPR013783">
    <property type="entry name" value="Ig-like_fold"/>
</dbReference>
<dbReference type="GO" id="GO:0005576">
    <property type="term" value="C:extracellular region"/>
    <property type="evidence" value="ECO:0007669"/>
    <property type="project" value="UniProtKB-ARBA"/>
</dbReference>
<dbReference type="Pfam" id="PF07686">
    <property type="entry name" value="V-set"/>
    <property type="match status" value="1"/>
</dbReference>
<dbReference type="SUPFAM" id="SSF48726">
    <property type="entry name" value="Immunoglobulin"/>
    <property type="match status" value="1"/>
</dbReference>
<dbReference type="GO" id="GO:0019814">
    <property type="term" value="C:immunoglobulin complex"/>
    <property type="evidence" value="ECO:0007669"/>
    <property type="project" value="UniProtKB-KW"/>
</dbReference>
<reference evidence="5" key="3">
    <citation type="submission" date="2025-09" db="UniProtKB">
        <authorList>
            <consortium name="Ensembl"/>
        </authorList>
    </citation>
    <scope>IDENTIFICATION</scope>
</reference>
<dbReference type="InterPro" id="IPR013106">
    <property type="entry name" value="Ig_V-set"/>
</dbReference>
<dbReference type="GeneTree" id="ENSGT00940000163847"/>
<name>A0A4W5PXP5_9TELE</name>